<sequence>MADVEVDVTAARAPKKRTFKKFKGVDLDTLLDMSTNDLVKLFGARSRAPASFLIRNYAKHSQRKRVLTDNSSGSKELVTFGSHPLSNLPEISNVGRHLSAAEFHYVLQNGGQLVKENNPKKLILLDARNLYETRIGKYTPTVETLDPEIRQYSDLPSWIDNNSEKLKGNCVLMYCTGGIRCEMASAYGSACYTPKLRTTDNIRVSVGSSDTNVLGSCFLCKSAYDDYTSRSRCSYCRMLVLVCDICREKVYEYVCNVHHAVKGE</sequence>
<dbReference type="SUPFAM" id="SSF52821">
    <property type="entry name" value="Rhodanese/Cell cycle control phosphatase"/>
    <property type="match status" value="1"/>
</dbReference>
<organism evidence="5 6">
    <name type="scientific">Heracleum sosnowskyi</name>
    <dbReference type="NCBI Taxonomy" id="360622"/>
    <lineage>
        <taxon>Eukaryota</taxon>
        <taxon>Viridiplantae</taxon>
        <taxon>Streptophyta</taxon>
        <taxon>Embryophyta</taxon>
        <taxon>Tracheophyta</taxon>
        <taxon>Spermatophyta</taxon>
        <taxon>Magnoliopsida</taxon>
        <taxon>eudicotyledons</taxon>
        <taxon>Gunneridae</taxon>
        <taxon>Pentapetalae</taxon>
        <taxon>asterids</taxon>
        <taxon>campanulids</taxon>
        <taxon>Apiales</taxon>
        <taxon>Apiaceae</taxon>
        <taxon>Apioideae</taxon>
        <taxon>apioid superclade</taxon>
        <taxon>Tordylieae</taxon>
        <taxon>Tordyliinae</taxon>
        <taxon>Heracleum</taxon>
    </lineage>
</organism>
<dbReference type="Gene3D" id="3.30.860.10">
    <property type="entry name" value="30s Ribosomal Protein S19, Chain A"/>
    <property type="match status" value="1"/>
</dbReference>
<dbReference type="InterPro" id="IPR001763">
    <property type="entry name" value="Rhodanese-like_dom"/>
</dbReference>
<comment type="similarity">
    <text evidence="1">Belongs to the universal ribosomal protein uS19 family.</text>
</comment>
<dbReference type="GO" id="GO:0005840">
    <property type="term" value="C:ribosome"/>
    <property type="evidence" value="ECO:0007669"/>
    <property type="project" value="UniProtKB-KW"/>
</dbReference>
<protein>
    <recommendedName>
        <fullName evidence="4">Rhodanese domain-containing protein</fullName>
    </recommendedName>
</protein>
<evidence type="ECO:0000256" key="2">
    <source>
        <dbReference type="ARBA" id="ARBA00022980"/>
    </source>
</evidence>
<proteinExistence type="inferred from homology"/>
<dbReference type="Proteomes" id="UP001237642">
    <property type="component" value="Unassembled WGS sequence"/>
</dbReference>
<gene>
    <name evidence="5" type="ORF">POM88_044960</name>
</gene>
<dbReference type="Gene3D" id="3.40.250.10">
    <property type="entry name" value="Rhodanese-like domain"/>
    <property type="match status" value="1"/>
</dbReference>
<dbReference type="EMBL" id="JAUIZM010000010">
    <property type="protein sequence ID" value="KAK1360486.1"/>
    <property type="molecule type" value="Genomic_DNA"/>
</dbReference>
<reference evidence="5" key="1">
    <citation type="submission" date="2023-02" db="EMBL/GenBank/DDBJ databases">
        <title>Genome of toxic invasive species Heracleum sosnowskyi carries increased number of genes despite the absence of recent whole-genome duplications.</title>
        <authorList>
            <person name="Schelkunov M."/>
            <person name="Shtratnikova V."/>
            <person name="Makarenko M."/>
            <person name="Klepikova A."/>
            <person name="Omelchenko D."/>
            <person name="Novikova G."/>
            <person name="Obukhova E."/>
            <person name="Bogdanov V."/>
            <person name="Penin A."/>
            <person name="Logacheva M."/>
        </authorList>
    </citation>
    <scope>NUCLEOTIDE SEQUENCE</scope>
    <source>
        <strain evidence="5">Hsosn_3</strain>
        <tissue evidence="5">Leaf</tissue>
    </source>
</reference>
<evidence type="ECO:0000259" key="4">
    <source>
        <dbReference type="PROSITE" id="PS50206"/>
    </source>
</evidence>
<dbReference type="PANTHER" id="PTHR43268">
    <property type="entry name" value="THIOSULFATE SULFURTRANSFERASE/RHODANESE-LIKE DOMAIN-CONTAINING PROTEIN 2"/>
    <property type="match status" value="1"/>
</dbReference>
<dbReference type="GO" id="GO:1990904">
    <property type="term" value="C:ribonucleoprotein complex"/>
    <property type="evidence" value="ECO:0007669"/>
    <property type="project" value="UniProtKB-KW"/>
</dbReference>
<evidence type="ECO:0000313" key="6">
    <source>
        <dbReference type="Proteomes" id="UP001237642"/>
    </source>
</evidence>
<dbReference type="InterPro" id="IPR020936">
    <property type="entry name" value="TrhO"/>
</dbReference>
<feature type="domain" description="Rhodanese" evidence="4">
    <location>
        <begin position="118"/>
        <end position="187"/>
    </location>
</feature>
<dbReference type="InterPro" id="IPR036873">
    <property type="entry name" value="Rhodanese-like_dom_sf"/>
</dbReference>
<evidence type="ECO:0000313" key="5">
    <source>
        <dbReference type="EMBL" id="KAK1360486.1"/>
    </source>
</evidence>
<reference evidence="5" key="2">
    <citation type="submission" date="2023-05" db="EMBL/GenBank/DDBJ databases">
        <authorList>
            <person name="Schelkunov M.I."/>
        </authorList>
    </citation>
    <scope>NUCLEOTIDE SEQUENCE</scope>
    <source>
        <strain evidence="5">Hsosn_3</strain>
        <tissue evidence="5">Leaf</tissue>
    </source>
</reference>
<dbReference type="InterPro" id="IPR022111">
    <property type="entry name" value="Rhodanese_C"/>
</dbReference>
<keyword evidence="3" id="KW-0687">Ribonucleoprotein</keyword>
<dbReference type="GO" id="GO:0003735">
    <property type="term" value="F:structural constituent of ribosome"/>
    <property type="evidence" value="ECO:0007669"/>
    <property type="project" value="InterPro"/>
</dbReference>
<dbReference type="PROSITE" id="PS50206">
    <property type="entry name" value="RHODANESE_3"/>
    <property type="match status" value="1"/>
</dbReference>
<dbReference type="PANTHER" id="PTHR43268:SF6">
    <property type="entry name" value="THIOSULFATE SULFURTRANSFERASE_RHODANESE-LIKE DOMAIN-CONTAINING PROTEIN 2"/>
    <property type="match status" value="1"/>
</dbReference>
<dbReference type="AlphaFoldDB" id="A0AAD8H527"/>
<evidence type="ECO:0000256" key="3">
    <source>
        <dbReference type="ARBA" id="ARBA00023274"/>
    </source>
</evidence>
<evidence type="ECO:0000256" key="1">
    <source>
        <dbReference type="ARBA" id="ARBA00007345"/>
    </source>
</evidence>
<dbReference type="GO" id="GO:0006412">
    <property type="term" value="P:translation"/>
    <property type="evidence" value="ECO:0007669"/>
    <property type="project" value="InterPro"/>
</dbReference>
<accession>A0AAD8H527</accession>
<dbReference type="InterPro" id="IPR023575">
    <property type="entry name" value="Ribosomal_uS19_SF"/>
</dbReference>
<keyword evidence="6" id="KW-1185">Reference proteome</keyword>
<comment type="caution">
    <text evidence="5">The sequence shown here is derived from an EMBL/GenBank/DDBJ whole genome shotgun (WGS) entry which is preliminary data.</text>
</comment>
<dbReference type="Pfam" id="PF12368">
    <property type="entry name" value="Rhodanese_C"/>
    <property type="match status" value="1"/>
</dbReference>
<name>A0AAD8H527_9APIA</name>
<keyword evidence="2" id="KW-0689">Ribosomal protein</keyword>